<reference evidence="1 2" key="1">
    <citation type="journal article" date="2010" name="Nature">
        <title>The Ectocarpus genome and the independent evolution of multicellularity in brown algae.</title>
        <authorList>
            <person name="Cock J.M."/>
            <person name="Sterck L."/>
            <person name="Rouze P."/>
            <person name="Scornet D."/>
            <person name="Allen A.E."/>
            <person name="Amoutzias G."/>
            <person name="Anthouard V."/>
            <person name="Artiguenave F."/>
            <person name="Aury J.M."/>
            <person name="Badger J.H."/>
            <person name="Beszteri B."/>
            <person name="Billiau K."/>
            <person name="Bonnet E."/>
            <person name="Bothwell J.H."/>
            <person name="Bowler C."/>
            <person name="Boyen C."/>
            <person name="Brownlee C."/>
            <person name="Carrano C.J."/>
            <person name="Charrier B."/>
            <person name="Cho G.Y."/>
            <person name="Coelho S.M."/>
            <person name="Collen J."/>
            <person name="Corre E."/>
            <person name="Da Silva C."/>
            <person name="Delage L."/>
            <person name="Delaroque N."/>
            <person name="Dittami S.M."/>
            <person name="Doulbeau S."/>
            <person name="Elias M."/>
            <person name="Farnham G."/>
            <person name="Gachon C.M."/>
            <person name="Gschloessl B."/>
            <person name="Heesch S."/>
            <person name="Jabbari K."/>
            <person name="Jubin C."/>
            <person name="Kawai H."/>
            <person name="Kimura K."/>
            <person name="Kloareg B."/>
            <person name="Kupper F.C."/>
            <person name="Lang D."/>
            <person name="Le Bail A."/>
            <person name="Leblanc C."/>
            <person name="Lerouge P."/>
            <person name="Lohr M."/>
            <person name="Lopez P.J."/>
            <person name="Martens C."/>
            <person name="Maumus F."/>
            <person name="Michel G."/>
            <person name="Miranda-Saavedra D."/>
            <person name="Morales J."/>
            <person name="Moreau H."/>
            <person name="Motomura T."/>
            <person name="Nagasato C."/>
            <person name="Napoli C.A."/>
            <person name="Nelson D.R."/>
            <person name="Nyvall-Collen P."/>
            <person name="Peters A.F."/>
            <person name="Pommier C."/>
            <person name="Potin P."/>
            <person name="Poulain J."/>
            <person name="Quesneville H."/>
            <person name="Read B."/>
            <person name="Rensing S.A."/>
            <person name="Ritter A."/>
            <person name="Rousvoal S."/>
            <person name="Samanta M."/>
            <person name="Samson G."/>
            <person name="Schroeder D.C."/>
            <person name="Segurens B."/>
            <person name="Strittmatter M."/>
            <person name="Tonon T."/>
            <person name="Tregear J.W."/>
            <person name="Valentin K."/>
            <person name="von Dassow P."/>
            <person name="Yamagishi T."/>
            <person name="Van de Peer Y."/>
            <person name="Wincker P."/>
        </authorList>
    </citation>
    <scope>NUCLEOTIDE SEQUENCE [LARGE SCALE GENOMIC DNA]</scope>
    <source>
        <strain evidence="2">Ec32 / CCAP1310/4</strain>
    </source>
</reference>
<accession>D7FWR9</accession>
<protein>
    <submittedName>
        <fullName evidence="1">Uncharacterized protein</fullName>
    </submittedName>
</protein>
<proteinExistence type="predicted"/>
<sequence>MHSGHRHHAPIPGRKYQLKTNLQQGKPYIKVPENIMDYASLPNTRALDVLSSIPADKKIRLSGGTTTITTTTAAAGTAVAQAVAEAAPSSSPSSSSPAAAGERRYLDVLPGVVLREIVSFTTDSSLSGVCRTTLGAIRELHYKIDMNKVSSAHYLKRSELTNHMGLDASGALATGRAVVRITITHVLHAQDPALEQAIRRVVQHSIPTLREIAIRRYPTWNGRARVGAILGELVPLSAKRHRVAPRLARVHLVDGATGVAKAGRAVAAGLWPALEVLTFSHCRANAGHFRDLARGLRSGLAPRLRVLGVGAILGELVPLSAKRHRVAPRLARVHLVDGATGVAKAGRAVAAGLWPALEVLTFSHCRANAGHFRDLARGLRSGLAPRLRVLGWDDQSSVRDVAVDDVILGALSWGQCPLVERLSFTGNRFCPEHRIRYLEEMLWVCPRLRELRMDCSRTPHHQLSVLAGALAGGHVPRLERLLVRATARYYRDSDVELLALKRAAASRSPPVELELQIKTRLKQ</sequence>
<gene>
    <name evidence="1" type="ORF">Esi_0311_0033</name>
</gene>
<dbReference type="Proteomes" id="UP000002630">
    <property type="component" value="Linkage Group LG11"/>
</dbReference>
<organism evidence="1 2">
    <name type="scientific">Ectocarpus siliculosus</name>
    <name type="common">Brown alga</name>
    <name type="synonym">Conferva siliculosa</name>
    <dbReference type="NCBI Taxonomy" id="2880"/>
    <lineage>
        <taxon>Eukaryota</taxon>
        <taxon>Sar</taxon>
        <taxon>Stramenopiles</taxon>
        <taxon>Ochrophyta</taxon>
        <taxon>PX clade</taxon>
        <taxon>Phaeophyceae</taxon>
        <taxon>Ectocarpales</taxon>
        <taxon>Ectocarpaceae</taxon>
        <taxon>Ectocarpus</taxon>
    </lineage>
</organism>
<dbReference type="EMBL" id="FN649736">
    <property type="protein sequence ID" value="CBJ32157.1"/>
    <property type="molecule type" value="Genomic_DNA"/>
</dbReference>
<dbReference type="EMBL" id="FN648500">
    <property type="protein sequence ID" value="CBJ32157.1"/>
    <property type="molecule type" value="Genomic_DNA"/>
</dbReference>
<name>D7FWR9_ECTSI</name>
<dbReference type="InterPro" id="IPR032675">
    <property type="entry name" value="LRR_dom_sf"/>
</dbReference>
<keyword evidence="2" id="KW-1185">Reference proteome</keyword>
<evidence type="ECO:0000313" key="2">
    <source>
        <dbReference type="Proteomes" id="UP000002630"/>
    </source>
</evidence>
<dbReference type="Gene3D" id="3.80.10.10">
    <property type="entry name" value="Ribonuclease Inhibitor"/>
    <property type="match status" value="1"/>
</dbReference>
<dbReference type="InParanoid" id="D7FWR9"/>
<evidence type="ECO:0000313" key="1">
    <source>
        <dbReference type="EMBL" id="CBJ32157.1"/>
    </source>
</evidence>
<dbReference type="SUPFAM" id="SSF52047">
    <property type="entry name" value="RNI-like"/>
    <property type="match status" value="1"/>
</dbReference>
<dbReference type="AlphaFoldDB" id="D7FWR9"/>